<dbReference type="SMART" id="SM00028">
    <property type="entry name" value="TPR"/>
    <property type="match status" value="4"/>
</dbReference>
<dbReference type="EMBL" id="RKIK01000005">
    <property type="protein sequence ID" value="ROV61877.1"/>
    <property type="molecule type" value="Genomic_DNA"/>
</dbReference>
<comment type="caution">
    <text evidence="1">The sequence shown here is derived from an EMBL/GenBank/DDBJ whole genome shotgun (WGS) entry which is preliminary data.</text>
</comment>
<dbReference type="Gene3D" id="1.25.40.10">
    <property type="entry name" value="Tetratricopeptide repeat domain"/>
    <property type="match status" value="2"/>
</dbReference>
<dbReference type="Proteomes" id="UP000278792">
    <property type="component" value="Unassembled WGS sequence"/>
</dbReference>
<protein>
    <submittedName>
        <fullName evidence="1">MSHA biogenesis protein MshN</fullName>
    </submittedName>
</protein>
<proteinExistence type="predicted"/>
<accession>A0A3N3E584</accession>
<name>A0A3N3E584_9VIBR</name>
<dbReference type="InterPro" id="IPR011990">
    <property type="entry name" value="TPR-like_helical_dom_sf"/>
</dbReference>
<dbReference type="SUPFAM" id="SSF48452">
    <property type="entry name" value="TPR-like"/>
    <property type="match status" value="1"/>
</dbReference>
<gene>
    <name evidence="1" type="ORF">EGH82_03515</name>
</gene>
<organism evidence="1 2">
    <name type="scientific">Vibrio ponticus</name>
    <dbReference type="NCBI Taxonomy" id="265668"/>
    <lineage>
        <taxon>Bacteria</taxon>
        <taxon>Pseudomonadati</taxon>
        <taxon>Pseudomonadota</taxon>
        <taxon>Gammaproteobacteria</taxon>
        <taxon>Vibrionales</taxon>
        <taxon>Vibrionaceae</taxon>
        <taxon>Vibrio</taxon>
    </lineage>
</organism>
<dbReference type="InterPro" id="IPR019734">
    <property type="entry name" value="TPR_rpt"/>
</dbReference>
<evidence type="ECO:0000313" key="1">
    <source>
        <dbReference type="EMBL" id="ROV61877.1"/>
    </source>
</evidence>
<dbReference type="AlphaFoldDB" id="A0A3N3E584"/>
<sequence length="389" mass="42415">MSAINNALSELSKSQTVSKVEIEKAQVPVVKRSNALPWLIGGFSLSLAVGGWAVSQQPQVERQSITQVSVSQSQSETPLEPAVVSPTSKIVQASQPIYDAPVVIQSSTEQVVSKATQATESVKPLVTQQTVTKNQVITAPLPKLQEQDVRPAPMLVASAQPVQTSSVTENVAENPLQSNAAEGSVVVEQVELTPTQLAEKAQIRAKKSLDANDLAGAISHYQDALRYTPRDSKVRQTLAALYYGKAEVRKSVELLQKGISIDNDDQNLRLALAKLLLKEKQTSAALTPLAYLPRNPSSEYLSLRAALAQKSAQDPLALESYQKLVELEPDNGRWWLGLAIQQERAFELPQAKLSYQQAIDKVGISSQSQQFIRDRLALLNRLQEQPDAN</sequence>
<reference evidence="1 2" key="1">
    <citation type="submission" date="2018-11" db="EMBL/GenBank/DDBJ databases">
        <title>Vibrio ponticus strain CAIM 1751 pathogenic for the snapper Lutjanus guttatus.</title>
        <authorList>
            <person name="Soto-Rodriguez S."/>
            <person name="Lozano-Olvera R."/>
            <person name="Gomez-Gil B."/>
        </authorList>
    </citation>
    <scope>NUCLEOTIDE SEQUENCE [LARGE SCALE GENOMIC DNA]</scope>
    <source>
        <strain evidence="1 2">CAIM 1751</strain>
    </source>
</reference>
<dbReference type="RefSeq" id="WP_123780593.1">
    <property type="nucleotide sequence ID" value="NZ_RKIK01000005.1"/>
</dbReference>
<evidence type="ECO:0000313" key="2">
    <source>
        <dbReference type="Proteomes" id="UP000278792"/>
    </source>
</evidence>